<dbReference type="Proteomes" id="UP001383192">
    <property type="component" value="Unassembled WGS sequence"/>
</dbReference>
<dbReference type="InterPro" id="IPR036908">
    <property type="entry name" value="RlpA-like_sf"/>
</dbReference>
<organism evidence="5 6">
    <name type="scientific">Paramarasmius palmivorus</name>
    <dbReference type="NCBI Taxonomy" id="297713"/>
    <lineage>
        <taxon>Eukaryota</taxon>
        <taxon>Fungi</taxon>
        <taxon>Dikarya</taxon>
        <taxon>Basidiomycota</taxon>
        <taxon>Agaricomycotina</taxon>
        <taxon>Agaricomycetes</taxon>
        <taxon>Agaricomycetidae</taxon>
        <taxon>Agaricales</taxon>
        <taxon>Marasmiineae</taxon>
        <taxon>Marasmiaceae</taxon>
        <taxon>Paramarasmius</taxon>
    </lineage>
</organism>
<reference evidence="5 6" key="1">
    <citation type="submission" date="2024-01" db="EMBL/GenBank/DDBJ databases">
        <title>A draft genome for a cacao thread blight-causing isolate of Paramarasmius palmivorus.</title>
        <authorList>
            <person name="Baruah I.K."/>
            <person name="Bukari Y."/>
            <person name="Amoako-Attah I."/>
            <person name="Meinhardt L.W."/>
            <person name="Bailey B.A."/>
            <person name="Cohen S.P."/>
        </authorList>
    </citation>
    <scope>NUCLEOTIDE SEQUENCE [LARGE SCALE GENOMIC DNA]</scope>
    <source>
        <strain evidence="5 6">GH-12</strain>
    </source>
</reference>
<gene>
    <name evidence="5" type="ORF">VNI00_010664</name>
</gene>
<keyword evidence="4" id="KW-0732">Signal</keyword>
<comment type="caution">
    <text evidence="5">The sequence shown here is derived from an EMBL/GenBank/DDBJ whole genome shotgun (WGS) entry which is preliminary data.</text>
</comment>
<keyword evidence="6" id="KW-1185">Reference proteome</keyword>
<dbReference type="CDD" id="cd22778">
    <property type="entry name" value="DPBB_CEPL-like"/>
    <property type="match status" value="1"/>
</dbReference>
<dbReference type="AlphaFoldDB" id="A0AAW0CM42"/>
<comment type="similarity">
    <text evidence="2">Belongs to the cerato-platanin family.</text>
</comment>
<name>A0AAW0CM42_9AGAR</name>
<evidence type="ECO:0008006" key="7">
    <source>
        <dbReference type="Google" id="ProtNLM"/>
    </source>
</evidence>
<dbReference type="EMBL" id="JAYKXP010000043">
    <property type="protein sequence ID" value="KAK7038778.1"/>
    <property type="molecule type" value="Genomic_DNA"/>
</dbReference>
<proteinExistence type="inferred from homology"/>
<dbReference type="GO" id="GO:0005576">
    <property type="term" value="C:extracellular region"/>
    <property type="evidence" value="ECO:0007669"/>
    <property type="project" value="UniProtKB-SubCell"/>
</dbReference>
<feature type="chain" id="PRO_5043765731" description="Cerato-platanin" evidence="4">
    <location>
        <begin position="17"/>
        <end position="135"/>
    </location>
</feature>
<evidence type="ECO:0000256" key="3">
    <source>
        <dbReference type="ARBA" id="ARBA00022525"/>
    </source>
</evidence>
<feature type="signal peptide" evidence="4">
    <location>
        <begin position="1"/>
        <end position="16"/>
    </location>
</feature>
<comment type="subcellular location">
    <subcellularLocation>
        <location evidence="1">Secreted</location>
    </subcellularLocation>
</comment>
<evidence type="ECO:0000256" key="1">
    <source>
        <dbReference type="ARBA" id="ARBA00004613"/>
    </source>
</evidence>
<keyword evidence="3" id="KW-0964">Secreted</keyword>
<evidence type="ECO:0000256" key="4">
    <source>
        <dbReference type="SAM" id="SignalP"/>
    </source>
</evidence>
<accession>A0AAW0CM42</accession>
<sequence length="135" mass="13646">MKFIAAVALLATSAAAVQLQYDPVYDNADQSFATVACSDGSNGMLTKGYSTFGSVPSYVGAVDAITGYNSPACGTCYQITWSGTGKTINVVGVDVAGNGFNVGENAMNDLTNGQAVALGNIDVTATQVDPSVCGL</sequence>
<dbReference type="InterPro" id="IPR010829">
    <property type="entry name" value="Cerato-platanin"/>
</dbReference>
<evidence type="ECO:0000313" key="5">
    <source>
        <dbReference type="EMBL" id="KAK7038778.1"/>
    </source>
</evidence>
<evidence type="ECO:0000256" key="2">
    <source>
        <dbReference type="ARBA" id="ARBA00010421"/>
    </source>
</evidence>
<protein>
    <recommendedName>
        <fullName evidence="7">Cerato-platanin</fullName>
    </recommendedName>
</protein>
<dbReference type="Pfam" id="PF07249">
    <property type="entry name" value="Cerato-platanin"/>
    <property type="match status" value="1"/>
</dbReference>
<dbReference type="Gene3D" id="2.40.40.10">
    <property type="entry name" value="RlpA-like domain"/>
    <property type="match status" value="1"/>
</dbReference>
<dbReference type="SUPFAM" id="SSF50685">
    <property type="entry name" value="Barwin-like endoglucanases"/>
    <property type="match status" value="1"/>
</dbReference>
<evidence type="ECO:0000313" key="6">
    <source>
        <dbReference type="Proteomes" id="UP001383192"/>
    </source>
</evidence>